<feature type="transmembrane region" description="Helical" evidence="1">
    <location>
        <begin position="168"/>
        <end position="187"/>
    </location>
</feature>
<organism evidence="2 3">
    <name type="scientific">Streptomyces lonarensis</name>
    <dbReference type="NCBI Taxonomy" id="700599"/>
    <lineage>
        <taxon>Bacteria</taxon>
        <taxon>Bacillati</taxon>
        <taxon>Actinomycetota</taxon>
        <taxon>Actinomycetes</taxon>
        <taxon>Kitasatosporales</taxon>
        <taxon>Streptomycetaceae</taxon>
        <taxon>Streptomyces</taxon>
    </lineage>
</organism>
<comment type="caution">
    <text evidence="2">The sequence shown here is derived from an EMBL/GenBank/DDBJ whole genome shotgun (WGS) entry which is preliminary data.</text>
</comment>
<accession>A0A7X6D227</accession>
<gene>
    <name evidence="2" type="ORF">HCN56_14580</name>
</gene>
<evidence type="ECO:0000256" key="1">
    <source>
        <dbReference type="SAM" id="Phobius"/>
    </source>
</evidence>
<dbReference type="AlphaFoldDB" id="A0A7X6D227"/>
<reference evidence="2 3" key="1">
    <citation type="submission" date="2020-03" db="EMBL/GenBank/DDBJ databases">
        <title>Draft genome of Streptomyces sp. ventii, isolated from the Axial Seamount in the Pacific Ocean, and resequencing of the two type strains Streptomyces lonarensis strain NCL 716 and Streptomyces bohaiensis strain 11A07.</title>
        <authorList>
            <person name="Loughran R.M."/>
            <person name="Pfannmuller K.M."/>
            <person name="Wasson B.J."/>
            <person name="Deadmond M.C."/>
            <person name="Paddock B.E."/>
            <person name="Koyack M.J."/>
            <person name="Gallegos D.A."/>
            <person name="Mitchell E.A."/>
            <person name="Ushijima B."/>
            <person name="Saw J.H."/>
            <person name="Mcphail K.L."/>
            <person name="Videau P."/>
        </authorList>
    </citation>
    <scope>NUCLEOTIDE SEQUENCE [LARGE SCALE GENOMIC DNA]</scope>
    <source>
        <strain evidence="2 3">NCL716</strain>
    </source>
</reference>
<feature type="transmembrane region" description="Helical" evidence="1">
    <location>
        <begin position="239"/>
        <end position="261"/>
    </location>
</feature>
<dbReference type="InterPro" id="IPR044878">
    <property type="entry name" value="UbiA_sf"/>
</dbReference>
<dbReference type="EMBL" id="JAAVJD010000108">
    <property type="protein sequence ID" value="NJQ06774.1"/>
    <property type="molecule type" value="Genomic_DNA"/>
</dbReference>
<keyword evidence="1" id="KW-1133">Transmembrane helix</keyword>
<sequence>MTTATAPGAPDRSGTAGRVRVTRTAGRLGRFVLERCPPQVYAVYALLWTLALEGSLARLDPAVAGWRPTGGTVLTALALWLVLCCLRAVDEWKDLAYDRVHHPERPLVRGAVTRGELRAAVCLVTAALLLLVPVSGAAATAVLPAVVGYAAALPWLERRSRRVRESMLLNLAVTYPVQLLLSVHVWLVYRHSHGAGPGWVAVPLVAVCVCAFLHVEFARKTSRADRPGQQYYSTALGRGPATALTLGTAAGAVLLVLVVLPPWRVPGVAGAPAWVPVAAAGWVGWAARRFLTGRAADWPVPPALAFLVTVYLGLALTAWAAA</sequence>
<feature type="transmembrane region" description="Helical" evidence="1">
    <location>
        <begin position="273"/>
        <end position="291"/>
    </location>
</feature>
<dbReference type="RefSeq" id="WP_167971196.1">
    <property type="nucleotide sequence ID" value="NZ_JAAVJD010000108.1"/>
</dbReference>
<protein>
    <recommendedName>
        <fullName evidence="4">4-hydroxybenzoate polyprenyltransferase</fullName>
    </recommendedName>
</protein>
<evidence type="ECO:0000313" key="3">
    <source>
        <dbReference type="Proteomes" id="UP000578686"/>
    </source>
</evidence>
<feature type="transmembrane region" description="Helical" evidence="1">
    <location>
        <begin position="303"/>
        <end position="321"/>
    </location>
</feature>
<feature type="transmembrane region" description="Helical" evidence="1">
    <location>
        <begin position="199"/>
        <end position="218"/>
    </location>
</feature>
<keyword evidence="1" id="KW-0472">Membrane</keyword>
<proteinExistence type="predicted"/>
<keyword evidence="3" id="KW-1185">Reference proteome</keyword>
<dbReference type="Proteomes" id="UP000578686">
    <property type="component" value="Unassembled WGS sequence"/>
</dbReference>
<evidence type="ECO:0000313" key="2">
    <source>
        <dbReference type="EMBL" id="NJQ06774.1"/>
    </source>
</evidence>
<name>A0A7X6D227_9ACTN</name>
<keyword evidence="1" id="KW-0812">Transmembrane</keyword>
<evidence type="ECO:0008006" key="4">
    <source>
        <dbReference type="Google" id="ProtNLM"/>
    </source>
</evidence>
<dbReference type="Gene3D" id="1.10.357.140">
    <property type="entry name" value="UbiA prenyltransferase"/>
    <property type="match status" value="1"/>
</dbReference>
<feature type="transmembrane region" description="Helical" evidence="1">
    <location>
        <begin position="138"/>
        <end position="156"/>
    </location>
</feature>